<dbReference type="KEGG" id="grc:GI584_06760"/>
<keyword evidence="1" id="KW-0812">Transmembrane</keyword>
<feature type="transmembrane region" description="Helical" evidence="1">
    <location>
        <begin position="216"/>
        <end position="237"/>
    </location>
</feature>
<evidence type="ECO:0000313" key="3">
    <source>
        <dbReference type="Proteomes" id="UP000339690"/>
    </source>
</evidence>
<evidence type="ECO:0000313" key="2">
    <source>
        <dbReference type="EMBL" id="QGH33736.1"/>
    </source>
</evidence>
<feature type="transmembrane region" description="Helical" evidence="1">
    <location>
        <begin position="167"/>
        <end position="183"/>
    </location>
</feature>
<feature type="transmembrane region" description="Helical" evidence="1">
    <location>
        <begin position="58"/>
        <end position="75"/>
    </location>
</feature>
<dbReference type="Proteomes" id="UP000339690">
    <property type="component" value="Chromosome"/>
</dbReference>
<dbReference type="EMBL" id="CP045915">
    <property type="protein sequence ID" value="QGH33736.1"/>
    <property type="molecule type" value="Genomic_DNA"/>
</dbReference>
<organism evidence="2 3">
    <name type="scientific">Gracilibacillus salitolerans</name>
    <dbReference type="NCBI Taxonomy" id="2663022"/>
    <lineage>
        <taxon>Bacteria</taxon>
        <taxon>Bacillati</taxon>
        <taxon>Bacillota</taxon>
        <taxon>Bacilli</taxon>
        <taxon>Bacillales</taxon>
        <taxon>Bacillaceae</taxon>
        <taxon>Gracilibacillus</taxon>
    </lineage>
</organism>
<keyword evidence="1" id="KW-1133">Transmembrane helix</keyword>
<dbReference type="RefSeq" id="WP_153790730.1">
    <property type="nucleotide sequence ID" value="NZ_CP045915.1"/>
</dbReference>
<proteinExistence type="predicted"/>
<reference evidence="2 3" key="1">
    <citation type="submission" date="2019-11" db="EMBL/GenBank/DDBJ databases">
        <title>Gracilibacillus salitolerans sp. nov., a moderate halophile isolated from a saline soil in northwest China.</title>
        <authorList>
            <person name="Gan L."/>
        </authorList>
    </citation>
    <scope>NUCLEOTIDE SEQUENCE [LARGE SCALE GENOMIC DNA]</scope>
    <source>
        <strain evidence="2 3">SCU50</strain>
    </source>
</reference>
<name>A0A5Q2TGD2_9BACI</name>
<feature type="transmembrane region" description="Helical" evidence="1">
    <location>
        <begin position="96"/>
        <end position="118"/>
    </location>
</feature>
<gene>
    <name evidence="2" type="ORF">GI584_06760</name>
</gene>
<keyword evidence="1" id="KW-0472">Membrane</keyword>
<accession>A0A5Q2TGD2</accession>
<keyword evidence="3" id="KW-1185">Reference proteome</keyword>
<evidence type="ECO:0000256" key="1">
    <source>
        <dbReference type="SAM" id="Phobius"/>
    </source>
</evidence>
<feature type="transmembrane region" description="Helical" evidence="1">
    <location>
        <begin position="18"/>
        <end position="38"/>
    </location>
</feature>
<sequence length="243" mass="27771">MRVLSTVKFTAIRMLRNYIVLLLLLVVPIILITVFSFILSDSVTELGEPYINENSMTMVLVFQLFAGSIVISYIYNDFFTEYKIRIYSLPFNRVMYAFSIMMCGTSFSIFLGVILMTYTQFVLGIVWENWVWTIYIISLMAILSSIVCLIFTFSVKKFKIAERLSEVYGVGFIVLAGLFFPMPENAFFDFFGSYGNPLTLSLGAIHEMNQSNIGEAWFQANILIIAIGILFIVMLILGRRRIA</sequence>
<feature type="transmembrane region" description="Helical" evidence="1">
    <location>
        <begin position="130"/>
        <end position="155"/>
    </location>
</feature>
<protein>
    <submittedName>
        <fullName evidence="2">Multidrug ABC transporter permease</fullName>
    </submittedName>
</protein>
<dbReference type="AlphaFoldDB" id="A0A5Q2TGD2"/>